<evidence type="ECO:0000256" key="4">
    <source>
        <dbReference type="ARBA" id="ARBA00022833"/>
    </source>
</evidence>
<dbReference type="OrthoDB" id="9783294at2"/>
<dbReference type="Gene3D" id="3.40.630.10">
    <property type="entry name" value="Zn peptidases"/>
    <property type="match status" value="1"/>
</dbReference>
<evidence type="ECO:0000313" key="9">
    <source>
        <dbReference type="Proteomes" id="UP000294739"/>
    </source>
</evidence>
<keyword evidence="9" id="KW-1185">Reference proteome</keyword>
<dbReference type="InterPro" id="IPR017150">
    <property type="entry name" value="Pept_M20_glutamate_carboxypep"/>
</dbReference>
<dbReference type="RefSeq" id="WP_131900380.1">
    <property type="nucleotide sequence ID" value="NZ_SMKZ01000056.1"/>
</dbReference>
<feature type="active site" description="Proton acceptor" evidence="5">
    <location>
        <position position="127"/>
    </location>
</feature>
<organism evidence="8 9">
    <name type="scientific">Jiangella asiatica</name>
    <dbReference type="NCBI Taxonomy" id="2530372"/>
    <lineage>
        <taxon>Bacteria</taxon>
        <taxon>Bacillati</taxon>
        <taxon>Actinomycetota</taxon>
        <taxon>Actinomycetes</taxon>
        <taxon>Jiangellales</taxon>
        <taxon>Jiangellaceae</taxon>
        <taxon>Jiangella</taxon>
    </lineage>
</organism>
<feature type="active site" evidence="5">
    <location>
        <position position="71"/>
    </location>
</feature>
<dbReference type="InParanoid" id="A0A4R5CNT4"/>
<proteinExistence type="predicted"/>
<dbReference type="InterPro" id="IPR001261">
    <property type="entry name" value="ArgE/DapE_CS"/>
</dbReference>
<dbReference type="Gene3D" id="3.30.70.360">
    <property type="match status" value="1"/>
</dbReference>
<evidence type="ECO:0000256" key="5">
    <source>
        <dbReference type="PIRSR" id="PIRSR037238-1"/>
    </source>
</evidence>
<dbReference type="SUPFAM" id="SSF55031">
    <property type="entry name" value="Bacterial exopeptidase dimerisation domain"/>
    <property type="match status" value="1"/>
</dbReference>
<dbReference type="InterPro" id="IPR050072">
    <property type="entry name" value="Peptidase_M20A"/>
</dbReference>
<comment type="cofactor">
    <cofactor evidence="1">
        <name>Zn(2+)</name>
        <dbReference type="ChEBI" id="CHEBI:29105"/>
    </cofactor>
</comment>
<comment type="caution">
    <text evidence="8">The sequence shown here is derived from an EMBL/GenBank/DDBJ whole genome shotgun (WGS) entry which is preliminary data.</text>
</comment>
<evidence type="ECO:0000313" key="8">
    <source>
        <dbReference type="EMBL" id="TDE00054.1"/>
    </source>
</evidence>
<evidence type="ECO:0000256" key="2">
    <source>
        <dbReference type="ARBA" id="ARBA00022723"/>
    </source>
</evidence>
<dbReference type="PANTHER" id="PTHR43808">
    <property type="entry name" value="ACETYLORNITHINE DEACETYLASE"/>
    <property type="match status" value="1"/>
</dbReference>
<protein>
    <submittedName>
        <fullName evidence="8">M20 family peptidase</fullName>
    </submittedName>
</protein>
<dbReference type="PIRSF" id="PIRSF037238">
    <property type="entry name" value="Carboxypeptidase_G2"/>
    <property type="match status" value="1"/>
</dbReference>
<sequence length="386" mass="39285">MADDLGLLVRCESPSADIAAVAASADVVAELGARLTGVAPERIVVDGRTHLRWRFGPAGAVPGILLLGHHDTVWPLGSLAEHPWRVADGRAYGPGCFDMKAGLVQLFHALASLDSLDGVSVLVTGDEELGAPSSRPLILEEAARADAAFVLEASADGGALKTARKGASWYEVRVRGRAAHAGLEPWNGVNAAVELAHQVLAIAALDRGPDGATVTPTVAIAGTTANTVPGTATVHVDARVPTVAEQRRVDDALSDLVPRLPGAHVEVVRGPRHPPFEPVASAGLFALASSVAVRLGLPALTSAHVGGASDGNIVAGAGTPTLDGLGAVGAGAHAPGEYVEVAEMPRRAALLAGLVTAVRSAEWVASEPAGWSPGTKPGSRHDTARP</sequence>
<gene>
    <name evidence="8" type="ORF">E1269_26800</name>
</gene>
<dbReference type="SUPFAM" id="SSF53187">
    <property type="entry name" value="Zn-dependent exopeptidases"/>
    <property type="match status" value="1"/>
</dbReference>
<keyword evidence="4" id="KW-0862">Zinc</keyword>
<accession>A0A4R5CNT4</accession>
<name>A0A4R5CNT4_9ACTN</name>
<dbReference type="Pfam" id="PF07687">
    <property type="entry name" value="M20_dimer"/>
    <property type="match status" value="1"/>
</dbReference>
<reference evidence="8 9" key="1">
    <citation type="submission" date="2019-03" db="EMBL/GenBank/DDBJ databases">
        <title>Draft genome sequences of novel Actinobacteria.</title>
        <authorList>
            <person name="Sahin N."/>
            <person name="Ay H."/>
            <person name="Saygin H."/>
        </authorList>
    </citation>
    <scope>NUCLEOTIDE SEQUENCE [LARGE SCALE GENOMIC DNA]</scope>
    <source>
        <strain evidence="8 9">5K138</strain>
    </source>
</reference>
<keyword evidence="3" id="KW-0378">Hydrolase</keyword>
<keyword evidence="2" id="KW-0479">Metal-binding</keyword>
<dbReference type="EMBL" id="SMKZ01000056">
    <property type="protein sequence ID" value="TDE00054.1"/>
    <property type="molecule type" value="Genomic_DNA"/>
</dbReference>
<feature type="region of interest" description="Disordered" evidence="6">
    <location>
        <begin position="367"/>
        <end position="386"/>
    </location>
</feature>
<dbReference type="PANTHER" id="PTHR43808:SF9">
    <property type="entry name" value="BLL0789 PROTEIN"/>
    <property type="match status" value="1"/>
</dbReference>
<evidence type="ECO:0000256" key="1">
    <source>
        <dbReference type="ARBA" id="ARBA00001947"/>
    </source>
</evidence>
<evidence type="ECO:0000256" key="3">
    <source>
        <dbReference type="ARBA" id="ARBA00022801"/>
    </source>
</evidence>
<evidence type="ECO:0000256" key="6">
    <source>
        <dbReference type="SAM" id="MobiDB-lite"/>
    </source>
</evidence>
<dbReference type="Proteomes" id="UP000294739">
    <property type="component" value="Unassembled WGS sequence"/>
</dbReference>
<dbReference type="PROSITE" id="PS00758">
    <property type="entry name" value="ARGE_DAPE_CPG2_1"/>
    <property type="match status" value="1"/>
</dbReference>
<dbReference type="Pfam" id="PF01546">
    <property type="entry name" value="Peptidase_M20"/>
    <property type="match status" value="1"/>
</dbReference>
<dbReference type="InterPro" id="IPR036264">
    <property type="entry name" value="Bact_exopeptidase_dim_dom"/>
</dbReference>
<dbReference type="GO" id="GO:0046872">
    <property type="term" value="F:metal ion binding"/>
    <property type="evidence" value="ECO:0007669"/>
    <property type="project" value="UniProtKB-KW"/>
</dbReference>
<dbReference type="CDD" id="cd03885">
    <property type="entry name" value="M20_CPDG2"/>
    <property type="match status" value="1"/>
</dbReference>
<feature type="domain" description="Peptidase M20 dimerisation" evidence="7">
    <location>
        <begin position="162"/>
        <end position="256"/>
    </location>
</feature>
<dbReference type="GO" id="GO:0016787">
    <property type="term" value="F:hydrolase activity"/>
    <property type="evidence" value="ECO:0007669"/>
    <property type="project" value="UniProtKB-KW"/>
</dbReference>
<dbReference type="InterPro" id="IPR011650">
    <property type="entry name" value="Peptidase_M20_dimer"/>
</dbReference>
<dbReference type="InterPro" id="IPR002933">
    <property type="entry name" value="Peptidase_M20"/>
</dbReference>
<evidence type="ECO:0000259" key="7">
    <source>
        <dbReference type="Pfam" id="PF07687"/>
    </source>
</evidence>
<dbReference type="AlphaFoldDB" id="A0A4R5CNT4"/>